<proteinExistence type="predicted"/>
<organism evidence="2 3">
    <name type="scientific">Kolteria novifilia</name>
    <dbReference type="NCBI Taxonomy" id="2527975"/>
    <lineage>
        <taxon>Bacteria</taxon>
        <taxon>Pseudomonadati</taxon>
        <taxon>Planctomycetota</taxon>
        <taxon>Planctomycetia</taxon>
        <taxon>Kolteriales</taxon>
        <taxon>Kolteriaceae</taxon>
        <taxon>Kolteria</taxon>
    </lineage>
</organism>
<dbReference type="Gene3D" id="2.60.120.260">
    <property type="entry name" value="Galactose-binding domain-like"/>
    <property type="match status" value="1"/>
</dbReference>
<evidence type="ECO:0000256" key="1">
    <source>
        <dbReference type="SAM" id="Coils"/>
    </source>
</evidence>
<name>A0A518B334_9BACT</name>
<reference evidence="2 3" key="1">
    <citation type="submission" date="2019-02" db="EMBL/GenBank/DDBJ databases">
        <title>Deep-cultivation of Planctomycetes and their phenomic and genomic characterization uncovers novel biology.</title>
        <authorList>
            <person name="Wiegand S."/>
            <person name="Jogler M."/>
            <person name="Boedeker C."/>
            <person name="Pinto D."/>
            <person name="Vollmers J."/>
            <person name="Rivas-Marin E."/>
            <person name="Kohn T."/>
            <person name="Peeters S.H."/>
            <person name="Heuer A."/>
            <person name="Rast P."/>
            <person name="Oberbeckmann S."/>
            <person name="Bunk B."/>
            <person name="Jeske O."/>
            <person name="Meyerdierks A."/>
            <person name="Storesund J.E."/>
            <person name="Kallscheuer N."/>
            <person name="Luecker S."/>
            <person name="Lage O.M."/>
            <person name="Pohl T."/>
            <person name="Merkel B.J."/>
            <person name="Hornburger P."/>
            <person name="Mueller R.-W."/>
            <person name="Bruemmer F."/>
            <person name="Labrenz M."/>
            <person name="Spormann A.M."/>
            <person name="Op den Camp H."/>
            <person name="Overmann J."/>
            <person name="Amann R."/>
            <person name="Jetten M.S.M."/>
            <person name="Mascher T."/>
            <person name="Medema M.H."/>
            <person name="Devos D.P."/>
            <person name="Kaster A.-K."/>
            <person name="Ovreas L."/>
            <person name="Rohde M."/>
            <person name="Galperin M.Y."/>
            <person name="Jogler C."/>
        </authorList>
    </citation>
    <scope>NUCLEOTIDE SEQUENCE [LARGE SCALE GENOMIC DNA]</scope>
    <source>
        <strain evidence="2 3">Pan216</strain>
    </source>
</reference>
<evidence type="ECO:0000313" key="2">
    <source>
        <dbReference type="EMBL" id="QDU61352.1"/>
    </source>
</evidence>
<dbReference type="OrthoDB" id="285961at2"/>
<dbReference type="RefSeq" id="WP_145257953.1">
    <property type="nucleotide sequence ID" value="NZ_CP036279.1"/>
</dbReference>
<feature type="coiled-coil region" evidence="1">
    <location>
        <begin position="636"/>
        <end position="663"/>
    </location>
</feature>
<dbReference type="Proteomes" id="UP000317093">
    <property type="component" value="Chromosome"/>
</dbReference>
<evidence type="ECO:0000313" key="3">
    <source>
        <dbReference type="Proteomes" id="UP000317093"/>
    </source>
</evidence>
<dbReference type="AlphaFoldDB" id="A0A518B334"/>
<gene>
    <name evidence="2" type="ORF">Pan216_22080</name>
</gene>
<dbReference type="EMBL" id="CP036279">
    <property type="protein sequence ID" value="QDU61352.1"/>
    <property type="molecule type" value="Genomic_DNA"/>
</dbReference>
<protein>
    <submittedName>
        <fullName evidence="2">Uncharacterized protein</fullName>
    </submittedName>
</protein>
<sequence length="925" mass="102905">MNHPRVLGAIAILGAFVSHASAQQIHRETFEGKETQMRLGITDGQVRLLEHGLVSDIAHSGNQAERFKVRLSSGRFAYIELLPPKALVFEELQISAWVYSDRPGTRLEARVVLPKEVDPETGKPLTTLLPGDAYEVTDRWRRLQIRRPDLLLRKQQQLLQAERGRNVDVSDAFVDQIVFNVHTGVGDVDVRIDDVNIGPIVLRPGLAEMRGDKSVPIVLRDEKGQVPKVHRPQVASDQDRKRVRILHDRLLVGDRPFFMRGIRRTDAPLSTLSDAGLNTVLMDWPINSELMNDAQKRGLQVLPVLPITSASRATLVSANQGQVALKSNDGLIDLEFDSREMAYLLGRGLDREEEPTVASVVRTIRSQDPIKGRPITADVSNAMRSYTRDLDMVGAHRYPLMTSLDLNAYRKWLLERKHLGRPGTLYWTEIQTHVPKEYAELIYGHDLSQPFQVPIGPAPGQIKAMTYHALAAGYRGLVFSSDKALSEAAQGRARMLQIALLNLELTLIEPFLAGGNPPIPAKTSHPEVGATSFRHQRGTLVVPYWRGGNSQYVLGQAALANLQVMVENAPEAAQVFQVSLAEIRSLKRRKDLGGIRVTVPEFDIASLVVLSTEQGLFQHYQELIHQVLPHAADWSKELAEIELAETERINVQLESSDQRLEKNIGTLHEARDRLEACRQAYERRDFRQTVSEARRCLRLTRLVRQVHWHMAIHGLDSPVADPYAVSFFTLPESRRFRAGLQQAQFGDNLLPSGDFETQGNLDALGWRYKATGDDRVDVQALLVGSAQEGKQALELRVVGKLDAERELPVAVAEHLRVELVSPPVSVRRGQVVRITGQVRLPAGVAGSVDGAMMWDSLGGESLARRVTHSPNWTSFTLLRPVNRDTDVRLHLAMTGLGAVQFDNLNIQVTDDATVPLAGALEPAGL</sequence>
<keyword evidence="1" id="KW-0175">Coiled coil</keyword>
<accession>A0A518B334</accession>
<keyword evidence="3" id="KW-1185">Reference proteome</keyword>
<dbReference type="KEGG" id="knv:Pan216_22080"/>